<dbReference type="InterPro" id="IPR029052">
    <property type="entry name" value="Metallo-depent_PP-like"/>
</dbReference>
<dbReference type="InterPro" id="IPR051693">
    <property type="entry name" value="UPF0046_metallophosphoest"/>
</dbReference>
<evidence type="ECO:0000256" key="1">
    <source>
        <dbReference type="SAM" id="MobiDB-lite"/>
    </source>
</evidence>
<dbReference type="SUPFAM" id="SSF56300">
    <property type="entry name" value="Metallo-dependent phosphatases"/>
    <property type="match status" value="1"/>
</dbReference>
<dbReference type="Gene3D" id="3.60.21.10">
    <property type="match status" value="1"/>
</dbReference>
<accession>A0AAN7BP02</accession>
<evidence type="ECO:0000313" key="4">
    <source>
        <dbReference type="Proteomes" id="UP001301958"/>
    </source>
</evidence>
<dbReference type="InterPro" id="IPR004843">
    <property type="entry name" value="Calcineurin-like_PHP"/>
</dbReference>
<dbReference type="PANTHER" id="PTHR12905:SF16">
    <property type="entry name" value="SER_THR PROTEIN PHOSPHATASE FAMILY PROTEIN (AFU_ORTHOLOGUE AFUA_1G06000)"/>
    <property type="match status" value="1"/>
</dbReference>
<dbReference type="EMBL" id="MU865340">
    <property type="protein sequence ID" value="KAK4226858.1"/>
    <property type="molecule type" value="Genomic_DNA"/>
</dbReference>
<comment type="caution">
    <text evidence="3">The sequence shown here is derived from an EMBL/GenBank/DDBJ whole genome shotgun (WGS) entry which is preliminary data.</text>
</comment>
<keyword evidence="4" id="KW-1185">Reference proteome</keyword>
<dbReference type="CDD" id="cd07379">
    <property type="entry name" value="MPP_239FB"/>
    <property type="match status" value="1"/>
</dbReference>
<dbReference type="GO" id="GO:0016787">
    <property type="term" value="F:hydrolase activity"/>
    <property type="evidence" value="ECO:0007669"/>
    <property type="project" value="InterPro"/>
</dbReference>
<dbReference type="Proteomes" id="UP001301958">
    <property type="component" value="Unassembled WGS sequence"/>
</dbReference>
<gene>
    <name evidence="3" type="ORF">QBC38DRAFT_527927</name>
</gene>
<feature type="domain" description="Calcineurin-like phosphoesterase" evidence="2">
    <location>
        <begin position="21"/>
        <end position="212"/>
    </location>
</feature>
<reference evidence="3" key="1">
    <citation type="journal article" date="2023" name="Mol. Phylogenet. Evol.">
        <title>Genome-scale phylogeny and comparative genomics of the fungal order Sordariales.</title>
        <authorList>
            <person name="Hensen N."/>
            <person name="Bonometti L."/>
            <person name="Westerberg I."/>
            <person name="Brannstrom I.O."/>
            <person name="Guillou S."/>
            <person name="Cros-Aarteil S."/>
            <person name="Calhoun S."/>
            <person name="Haridas S."/>
            <person name="Kuo A."/>
            <person name="Mondo S."/>
            <person name="Pangilinan J."/>
            <person name="Riley R."/>
            <person name="LaButti K."/>
            <person name="Andreopoulos B."/>
            <person name="Lipzen A."/>
            <person name="Chen C."/>
            <person name="Yan M."/>
            <person name="Daum C."/>
            <person name="Ng V."/>
            <person name="Clum A."/>
            <person name="Steindorff A."/>
            <person name="Ohm R.A."/>
            <person name="Martin F."/>
            <person name="Silar P."/>
            <person name="Natvig D.O."/>
            <person name="Lalanne C."/>
            <person name="Gautier V."/>
            <person name="Ament-Velasquez S.L."/>
            <person name="Kruys A."/>
            <person name="Hutchinson M.I."/>
            <person name="Powell A.J."/>
            <person name="Barry K."/>
            <person name="Miller A.N."/>
            <person name="Grigoriev I.V."/>
            <person name="Debuchy R."/>
            <person name="Gladieux P."/>
            <person name="Hiltunen Thoren M."/>
            <person name="Johannesson H."/>
        </authorList>
    </citation>
    <scope>NUCLEOTIDE SEQUENCE</scope>
    <source>
        <strain evidence="3">CBS 990.96</strain>
    </source>
</reference>
<feature type="region of interest" description="Disordered" evidence="1">
    <location>
        <begin position="269"/>
        <end position="309"/>
    </location>
</feature>
<reference evidence="3" key="2">
    <citation type="submission" date="2023-05" db="EMBL/GenBank/DDBJ databases">
        <authorList>
            <consortium name="Lawrence Berkeley National Laboratory"/>
            <person name="Steindorff A."/>
            <person name="Hensen N."/>
            <person name="Bonometti L."/>
            <person name="Westerberg I."/>
            <person name="Brannstrom I.O."/>
            <person name="Guillou S."/>
            <person name="Cros-Aarteil S."/>
            <person name="Calhoun S."/>
            <person name="Haridas S."/>
            <person name="Kuo A."/>
            <person name="Mondo S."/>
            <person name="Pangilinan J."/>
            <person name="Riley R."/>
            <person name="Labutti K."/>
            <person name="Andreopoulos B."/>
            <person name="Lipzen A."/>
            <person name="Chen C."/>
            <person name="Yanf M."/>
            <person name="Daum C."/>
            <person name="Ng V."/>
            <person name="Clum A."/>
            <person name="Ohm R."/>
            <person name="Martin F."/>
            <person name="Silar P."/>
            <person name="Natvig D."/>
            <person name="Lalanne C."/>
            <person name="Gautier V."/>
            <person name="Ament-Velasquez S.L."/>
            <person name="Kruys A."/>
            <person name="Hutchinson M.I."/>
            <person name="Powell A.J."/>
            <person name="Barry K."/>
            <person name="Miller A.N."/>
            <person name="Grigoriev I.V."/>
            <person name="Debuchy R."/>
            <person name="Gladieux P."/>
            <person name="Thoren M.H."/>
            <person name="Johannesson H."/>
        </authorList>
    </citation>
    <scope>NUCLEOTIDE SEQUENCE</scope>
    <source>
        <strain evidence="3">CBS 990.96</strain>
    </source>
</reference>
<proteinExistence type="predicted"/>
<evidence type="ECO:0000259" key="2">
    <source>
        <dbReference type="Pfam" id="PF00149"/>
    </source>
</evidence>
<dbReference type="Pfam" id="PF00149">
    <property type="entry name" value="Metallophos"/>
    <property type="match status" value="1"/>
</dbReference>
<protein>
    <submittedName>
        <fullName evidence="3">Metallo-dependent phosphatase-like protein</fullName>
    </submittedName>
</protein>
<name>A0AAN7BP02_9PEZI</name>
<sequence>MDAPSVAIPQPMTRRTRIVCINVLIHAGDLTNKGSYSELSKAIQWLERLDFERKIVIAGNHDLTLDQQFYSAHGQTIHNQGPQDAEKCLSLLKSSRTITYLCHGSATIRLSDPKEPKTEFTVFRSPYTPRVGLWGFSYERGGKPLPETKVSSGPEREQTAEELWASIPLDADILVTHTPPYGHCDASLGCEELRAKLALVRPRLHICGHVHHGRGAERVKWDFGQDRPDVEKWTDPNPDPSSAKISLIDLTARGGNHPLDFHHQTARTHVQKEPGDFEEDESARTEPDVEPADNQPLKTTGASPRDRQGRRETCVINCAIVANSWPHTGGKRYNKPIVVDLDLPVWR</sequence>
<dbReference type="PANTHER" id="PTHR12905">
    <property type="entry name" value="METALLOPHOSPHOESTERASE"/>
    <property type="match status" value="1"/>
</dbReference>
<dbReference type="AlphaFoldDB" id="A0AAN7BP02"/>
<evidence type="ECO:0000313" key="3">
    <source>
        <dbReference type="EMBL" id="KAK4226858.1"/>
    </source>
</evidence>
<organism evidence="3 4">
    <name type="scientific">Podospora fimiseda</name>
    <dbReference type="NCBI Taxonomy" id="252190"/>
    <lineage>
        <taxon>Eukaryota</taxon>
        <taxon>Fungi</taxon>
        <taxon>Dikarya</taxon>
        <taxon>Ascomycota</taxon>
        <taxon>Pezizomycotina</taxon>
        <taxon>Sordariomycetes</taxon>
        <taxon>Sordariomycetidae</taxon>
        <taxon>Sordariales</taxon>
        <taxon>Podosporaceae</taxon>
        <taxon>Podospora</taxon>
    </lineage>
</organism>